<dbReference type="InterPro" id="IPR005754">
    <property type="entry name" value="Sortase"/>
</dbReference>
<protein>
    <submittedName>
        <fullName evidence="3">Sortase</fullName>
    </submittedName>
</protein>
<reference evidence="3" key="1">
    <citation type="submission" date="2020-04" db="EMBL/GenBank/DDBJ databases">
        <authorList>
            <person name="Zhang T."/>
        </authorList>
    </citation>
    <scope>NUCLEOTIDE SEQUENCE</scope>
    <source>
        <strain evidence="3">HKST-UBA80</strain>
    </source>
</reference>
<evidence type="ECO:0000313" key="3">
    <source>
        <dbReference type="EMBL" id="MCA9302392.1"/>
    </source>
</evidence>
<dbReference type="SUPFAM" id="SSF63817">
    <property type="entry name" value="Sortase"/>
    <property type="match status" value="1"/>
</dbReference>
<dbReference type="EMBL" id="JAGQNY010000014">
    <property type="protein sequence ID" value="MCA9302392.1"/>
    <property type="molecule type" value="Genomic_DNA"/>
</dbReference>
<reference evidence="3" key="2">
    <citation type="journal article" date="2021" name="Microbiome">
        <title>Successional dynamics and alternative stable states in a saline activated sludge microbial community over 9 years.</title>
        <authorList>
            <person name="Wang Y."/>
            <person name="Ye J."/>
            <person name="Ju F."/>
            <person name="Liu L."/>
            <person name="Boyd J.A."/>
            <person name="Deng Y."/>
            <person name="Parks D.H."/>
            <person name="Jiang X."/>
            <person name="Yin X."/>
            <person name="Woodcroft B.J."/>
            <person name="Tyson G.W."/>
            <person name="Hugenholtz P."/>
            <person name="Polz M.F."/>
            <person name="Zhang T."/>
        </authorList>
    </citation>
    <scope>NUCLEOTIDE SEQUENCE</scope>
    <source>
        <strain evidence="3">HKST-UBA80</strain>
    </source>
</reference>
<dbReference type="Pfam" id="PF04203">
    <property type="entry name" value="Sortase"/>
    <property type="match status" value="1"/>
</dbReference>
<dbReference type="Proteomes" id="UP000714817">
    <property type="component" value="Unassembled WGS sequence"/>
</dbReference>
<evidence type="ECO:0000313" key="4">
    <source>
        <dbReference type="Proteomes" id="UP000714817"/>
    </source>
</evidence>
<keyword evidence="2" id="KW-1133">Transmembrane helix</keyword>
<dbReference type="InterPro" id="IPR023365">
    <property type="entry name" value="Sortase_dom-sf"/>
</dbReference>
<dbReference type="AlphaFoldDB" id="A0A955E0E3"/>
<feature type="transmembrane region" description="Helical" evidence="2">
    <location>
        <begin position="21"/>
        <end position="45"/>
    </location>
</feature>
<keyword evidence="2" id="KW-0472">Membrane</keyword>
<accession>A0A955E0E3</accession>
<evidence type="ECO:0000256" key="1">
    <source>
        <dbReference type="ARBA" id="ARBA00022801"/>
    </source>
</evidence>
<proteinExistence type="predicted"/>
<gene>
    <name evidence="3" type="ORF">KDA10_03490</name>
</gene>
<dbReference type="GO" id="GO:0016787">
    <property type="term" value="F:hydrolase activity"/>
    <property type="evidence" value="ECO:0007669"/>
    <property type="project" value="UniProtKB-KW"/>
</dbReference>
<evidence type="ECO:0000256" key="2">
    <source>
        <dbReference type="SAM" id="Phobius"/>
    </source>
</evidence>
<sequence length="242" mass="26782">MGQRNDLKIVKNKSNGNGSRRLLHTGAALFSLSLIGLALLFLPVLGEELNYLVNKKGYGANIQTISKDSTNKNINDFLSNFQPYNEDSIYIPKIGAKAKILKNIDPFNSEEYGTALKYGVAHAKGSDYPTSGLSLGTNTFVFAHSTDGLINVNKYNAIFYLLYKLAPTDEIYLKFSESQKNFINKYSVSEVKIVGPKELAYLKTLEGYEDKNTLTLMTCWPAGTTLKRLVVIATLSETIAVE</sequence>
<keyword evidence="2" id="KW-0812">Transmembrane</keyword>
<name>A0A955E0E3_UNCKA</name>
<keyword evidence="1" id="KW-0378">Hydrolase</keyword>
<comment type="caution">
    <text evidence="3">The sequence shown here is derived from an EMBL/GenBank/DDBJ whole genome shotgun (WGS) entry which is preliminary data.</text>
</comment>
<dbReference type="Gene3D" id="2.40.260.10">
    <property type="entry name" value="Sortase"/>
    <property type="match status" value="1"/>
</dbReference>
<organism evidence="3 4">
    <name type="scientific">candidate division WWE3 bacterium</name>
    <dbReference type="NCBI Taxonomy" id="2053526"/>
    <lineage>
        <taxon>Bacteria</taxon>
        <taxon>Katanobacteria</taxon>
    </lineage>
</organism>